<organism evidence="9 10">
    <name type="scientific">Entomortierella parvispora</name>
    <dbReference type="NCBI Taxonomy" id="205924"/>
    <lineage>
        <taxon>Eukaryota</taxon>
        <taxon>Fungi</taxon>
        <taxon>Fungi incertae sedis</taxon>
        <taxon>Mucoromycota</taxon>
        <taxon>Mortierellomycotina</taxon>
        <taxon>Mortierellomycetes</taxon>
        <taxon>Mortierellales</taxon>
        <taxon>Mortierellaceae</taxon>
        <taxon>Entomortierella</taxon>
    </lineage>
</organism>
<accession>A0A9P3HC15</accession>
<keyword evidence="4 5" id="KW-0472">Membrane</keyword>
<comment type="caution">
    <text evidence="9">The sequence shown here is derived from an EMBL/GenBank/DDBJ whole genome shotgun (WGS) entry which is preliminary data.</text>
</comment>
<evidence type="ECO:0000256" key="6">
    <source>
        <dbReference type="SAM" id="MobiDB-lite"/>
    </source>
</evidence>
<feature type="transmembrane region" description="Helical" evidence="7">
    <location>
        <begin position="120"/>
        <end position="139"/>
    </location>
</feature>
<dbReference type="EMBL" id="BQFW01000008">
    <property type="protein sequence ID" value="GJJ73638.1"/>
    <property type="molecule type" value="Genomic_DNA"/>
</dbReference>
<dbReference type="GO" id="GO:0005783">
    <property type="term" value="C:endoplasmic reticulum"/>
    <property type="evidence" value="ECO:0007669"/>
    <property type="project" value="TreeGrafter"/>
</dbReference>
<feature type="transmembrane region" description="Helical" evidence="7">
    <location>
        <begin position="91"/>
        <end position="108"/>
    </location>
</feature>
<evidence type="ECO:0000259" key="8">
    <source>
        <dbReference type="PROSITE" id="PS50922"/>
    </source>
</evidence>
<dbReference type="GO" id="GO:0016020">
    <property type="term" value="C:membrane"/>
    <property type="evidence" value="ECO:0007669"/>
    <property type="project" value="UniProtKB-SubCell"/>
</dbReference>
<reference evidence="9" key="1">
    <citation type="submission" date="2021-11" db="EMBL/GenBank/DDBJ databases">
        <authorList>
            <person name="Herlambang A."/>
            <person name="Guo Y."/>
            <person name="Takashima Y."/>
            <person name="Nishizawa T."/>
        </authorList>
    </citation>
    <scope>NUCLEOTIDE SEQUENCE</scope>
    <source>
        <strain evidence="9">E1425</strain>
    </source>
</reference>
<feature type="transmembrane region" description="Helical" evidence="7">
    <location>
        <begin position="20"/>
        <end position="43"/>
    </location>
</feature>
<evidence type="ECO:0000256" key="2">
    <source>
        <dbReference type="ARBA" id="ARBA00022692"/>
    </source>
</evidence>
<dbReference type="Proteomes" id="UP000827284">
    <property type="component" value="Unassembled WGS sequence"/>
</dbReference>
<feature type="transmembrane region" description="Helical" evidence="7">
    <location>
        <begin position="219"/>
        <end position="238"/>
    </location>
</feature>
<dbReference type="AlphaFoldDB" id="A0A9P3HC15"/>
<dbReference type="OrthoDB" id="10266980at2759"/>
<evidence type="ECO:0000256" key="1">
    <source>
        <dbReference type="ARBA" id="ARBA00004141"/>
    </source>
</evidence>
<feature type="region of interest" description="Disordered" evidence="6">
    <location>
        <begin position="252"/>
        <end position="280"/>
    </location>
</feature>
<keyword evidence="3 7" id="KW-1133">Transmembrane helix</keyword>
<protein>
    <recommendedName>
        <fullName evidence="8">TLC domain-containing protein</fullName>
    </recommendedName>
</protein>
<keyword evidence="10" id="KW-1185">Reference proteome</keyword>
<dbReference type="PANTHER" id="PTHR13439">
    <property type="entry name" value="CT120 PROTEIN"/>
    <property type="match status" value="1"/>
</dbReference>
<proteinExistence type="predicted"/>
<dbReference type="PANTHER" id="PTHR13439:SF0">
    <property type="entry name" value="TOPOISOMERASE I DAMAGE AFFECTED PROTEIN 4"/>
    <property type="match status" value="1"/>
</dbReference>
<name>A0A9P3HC15_9FUNG</name>
<feature type="domain" description="TLC" evidence="8">
    <location>
        <begin position="52"/>
        <end position="249"/>
    </location>
</feature>
<evidence type="ECO:0000256" key="5">
    <source>
        <dbReference type="PROSITE-ProRule" id="PRU00205"/>
    </source>
</evidence>
<dbReference type="InterPro" id="IPR050846">
    <property type="entry name" value="TLCD"/>
</dbReference>
<dbReference type="Pfam" id="PF03798">
    <property type="entry name" value="TRAM_LAG1_CLN8"/>
    <property type="match status" value="1"/>
</dbReference>
<evidence type="ECO:0000313" key="9">
    <source>
        <dbReference type="EMBL" id="GJJ73638.1"/>
    </source>
</evidence>
<dbReference type="PROSITE" id="PS50922">
    <property type="entry name" value="TLC"/>
    <property type="match status" value="1"/>
</dbReference>
<feature type="compositionally biased region" description="Basic and acidic residues" evidence="6">
    <location>
        <begin position="262"/>
        <end position="280"/>
    </location>
</feature>
<dbReference type="SMART" id="SM00724">
    <property type="entry name" value="TLC"/>
    <property type="match status" value="1"/>
</dbReference>
<comment type="subcellular location">
    <subcellularLocation>
        <location evidence="1">Membrane</location>
        <topology evidence="1">Multi-pass membrane protein</topology>
    </subcellularLocation>
</comment>
<feature type="transmembrane region" description="Helical" evidence="7">
    <location>
        <begin position="55"/>
        <end position="79"/>
    </location>
</feature>
<sequence length="280" mass="32237">MASIFDTLGVSALEHHWTTLLYSALACSVIVQLSQAISPLLFPETYPKLLGTKKLNWDVHVVSTVHAVSIVLLSAPLLWNEALLQNKIFGYDFYGGQVYAVACGYFLWDTLHSIRHIKEFGVGFVFHGLCSFSVFIFSFRPFLQYYGSVFLMFELSTPFLNIHWFMDKLGMTGTIYQLINGIVLLSVFFAARIVFGLYMSYQTYLNVMPVISQIPWHLIVIYSAANVVLNTLNLFWFYKMVESLMRRFVTPNKKRSQQPQQDQKEKEVTFSVNEKNKQTQ</sequence>
<feature type="transmembrane region" description="Helical" evidence="7">
    <location>
        <begin position="145"/>
        <end position="166"/>
    </location>
</feature>
<reference evidence="9" key="2">
    <citation type="journal article" date="2022" name="Microbiol. Resour. Announc.">
        <title>Whole-Genome Sequence of Entomortierella parvispora E1425, a Mucoromycotan Fungus Associated with Burkholderiaceae-Related Endosymbiotic Bacteria.</title>
        <authorList>
            <person name="Herlambang A."/>
            <person name="Guo Y."/>
            <person name="Takashima Y."/>
            <person name="Narisawa K."/>
            <person name="Ohta H."/>
            <person name="Nishizawa T."/>
        </authorList>
    </citation>
    <scope>NUCLEOTIDE SEQUENCE</scope>
    <source>
        <strain evidence="9">E1425</strain>
    </source>
</reference>
<evidence type="ECO:0000313" key="10">
    <source>
        <dbReference type="Proteomes" id="UP000827284"/>
    </source>
</evidence>
<evidence type="ECO:0000256" key="4">
    <source>
        <dbReference type="ARBA" id="ARBA00023136"/>
    </source>
</evidence>
<evidence type="ECO:0000256" key="3">
    <source>
        <dbReference type="ARBA" id="ARBA00022989"/>
    </source>
</evidence>
<dbReference type="InterPro" id="IPR006634">
    <property type="entry name" value="TLC-dom"/>
</dbReference>
<dbReference type="GO" id="GO:0055088">
    <property type="term" value="P:lipid homeostasis"/>
    <property type="evidence" value="ECO:0007669"/>
    <property type="project" value="TreeGrafter"/>
</dbReference>
<feature type="transmembrane region" description="Helical" evidence="7">
    <location>
        <begin position="178"/>
        <end position="199"/>
    </location>
</feature>
<keyword evidence="2 5" id="KW-0812">Transmembrane</keyword>
<gene>
    <name evidence="9" type="ORF">EMPS_05996</name>
</gene>
<evidence type="ECO:0000256" key="7">
    <source>
        <dbReference type="SAM" id="Phobius"/>
    </source>
</evidence>